<dbReference type="EMBL" id="MN738914">
    <property type="protein sequence ID" value="QHT30931.1"/>
    <property type="molecule type" value="Genomic_DNA"/>
</dbReference>
<feature type="domain" description="K1 capsule-specific polysaccharide lyase C-terminal" evidence="1">
    <location>
        <begin position="164"/>
        <end position="233"/>
    </location>
</feature>
<organism evidence="2">
    <name type="scientific">viral metagenome</name>
    <dbReference type="NCBI Taxonomy" id="1070528"/>
    <lineage>
        <taxon>unclassified sequences</taxon>
        <taxon>metagenomes</taxon>
        <taxon>organismal metagenomes</taxon>
    </lineage>
</organism>
<name>A0A6C0EQH8_9ZZZZ</name>
<accession>A0A6C0EQH8</accession>
<dbReference type="Pfam" id="PF24146">
    <property type="entry name" value="K1-lyase_C"/>
    <property type="match status" value="1"/>
</dbReference>
<reference evidence="2" key="1">
    <citation type="journal article" date="2020" name="Nature">
        <title>Giant virus diversity and host interactions through global metagenomics.</title>
        <authorList>
            <person name="Schulz F."/>
            <person name="Roux S."/>
            <person name="Paez-Espino D."/>
            <person name="Jungbluth S."/>
            <person name="Walsh D.A."/>
            <person name="Denef V.J."/>
            <person name="McMahon K.D."/>
            <person name="Konstantinidis K.T."/>
            <person name="Eloe-Fadrosh E.A."/>
            <person name="Kyrpides N.C."/>
            <person name="Woyke T."/>
        </authorList>
    </citation>
    <scope>NUCLEOTIDE SEQUENCE</scope>
    <source>
        <strain evidence="2">GVMAG-M-3300009151-50</strain>
    </source>
</reference>
<sequence length="236" mass="23948">MSFPAGSFPINATVVESQVSVTYENVSGGLTVENGITTDILTVNGNTTLGNENTDVTTINGNLNISGNVGVTGNINLNGNLGVTGNTSLTGNLGVTGTTSLLGNLGVTGTTSLLGNLGVTGNTTLRGNLGVTGNTSLYGNLGVTGQTIMNGQTTISNKLILNNQLSGTATFPGSTTTVTVTTDKALTNSLIFLQKGYSSVTHLYVSAIVDGISFTITSTATETLGRTVQWMIVNSS</sequence>
<protein>
    <recommendedName>
        <fullName evidence="1">K1 capsule-specific polysaccharide lyase C-terminal domain-containing protein</fullName>
    </recommendedName>
</protein>
<dbReference type="InterPro" id="IPR056204">
    <property type="entry name" value="K1-lyase_C"/>
</dbReference>
<evidence type="ECO:0000259" key="1">
    <source>
        <dbReference type="Pfam" id="PF24146"/>
    </source>
</evidence>
<dbReference type="AlphaFoldDB" id="A0A6C0EQH8"/>
<evidence type="ECO:0000313" key="2">
    <source>
        <dbReference type="EMBL" id="QHT30931.1"/>
    </source>
</evidence>
<proteinExistence type="predicted"/>